<keyword evidence="3" id="KW-1185">Reference proteome</keyword>
<feature type="compositionally biased region" description="Basic and acidic residues" evidence="1">
    <location>
        <begin position="11"/>
        <end position="20"/>
    </location>
</feature>
<organism evidence="2 3">
    <name type="scientific">Rhynchosporium graminicola</name>
    <dbReference type="NCBI Taxonomy" id="2792576"/>
    <lineage>
        <taxon>Eukaryota</taxon>
        <taxon>Fungi</taxon>
        <taxon>Dikarya</taxon>
        <taxon>Ascomycota</taxon>
        <taxon>Pezizomycotina</taxon>
        <taxon>Leotiomycetes</taxon>
        <taxon>Helotiales</taxon>
        <taxon>Ploettnerulaceae</taxon>
        <taxon>Rhynchosporium</taxon>
    </lineage>
</organism>
<proteinExistence type="predicted"/>
<dbReference type="Proteomes" id="UP000178129">
    <property type="component" value="Unassembled WGS sequence"/>
</dbReference>
<protein>
    <submittedName>
        <fullName evidence="2">Uncharacterized protein</fullName>
    </submittedName>
</protein>
<sequence length="118" mass="12992">MWQRRKKQRKPQLDYADKETLSPTTQTQIPNQPTSTKPNQIAHMSAQNQGRQSPEPEDSSNKQTGAPSGGQGVNKEAGEKNKEESKNALEGLESNPAGPLDAHLKETMKKTETPDAKK</sequence>
<dbReference type="InParanoid" id="A0A1E1K0B9"/>
<comment type="caution">
    <text evidence="2">The sequence shown here is derived from an EMBL/GenBank/DDBJ whole genome shotgun (WGS) entry which is preliminary data.</text>
</comment>
<feature type="compositionally biased region" description="Basic and acidic residues" evidence="1">
    <location>
        <begin position="76"/>
        <end position="87"/>
    </location>
</feature>
<evidence type="ECO:0000256" key="1">
    <source>
        <dbReference type="SAM" id="MobiDB-lite"/>
    </source>
</evidence>
<dbReference type="AlphaFoldDB" id="A0A1E1K0B9"/>
<accession>A0A1E1K0B9</accession>
<gene>
    <name evidence="2" type="ORF">RCO7_02342</name>
</gene>
<feature type="compositionally biased region" description="Basic residues" evidence="1">
    <location>
        <begin position="1"/>
        <end position="10"/>
    </location>
</feature>
<reference evidence="3" key="1">
    <citation type="submission" date="2016-03" db="EMBL/GenBank/DDBJ databases">
        <authorList>
            <person name="Ploux O."/>
        </authorList>
    </citation>
    <scope>NUCLEOTIDE SEQUENCE [LARGE SCALE GENOMIC DNA]</scope>
    <source>
        <strain evidence="3">UK7</strain>
    </source>
</reference>
<feature type="compositionally biased region" description="Basic and acidic residues" evidence="1">
    <location>
        <begin position="102"/>
        <end position="118"/>
    </location>
</feature>
<feature type="compositionally biased region" description="Low complexity" evidence="1">
    <location>
        <begin position="23"/>
        <end position="36"/>
    </location>
</feature>
<evidence type="ECO:0000313" key="3">
    <source>
        <dbReference type="Proteomes" id="UP000178129"/>
    </source>
</evidence>
<evidence type="ECO:0000313" key="2">
    <source>
        <dbReference type="EMBL" id="CZS89954.1"/>
    </source>
</evidence>
<name>A0A1E1K0B9_9HELO</name>
<feature type="region of interest" description="Disordered" evidence="1">
    <location>
        <begin position="1"/>
        <end position="118"/>
    </location>
</feature>
<dbReference type="EMBL" id="FJUW01000003">
    <property type="protein sequence ID" value="CZS89954.1"/>
    <property type="molecule type" value="Genomic_DNA"/>
</dbReference>